<sequence length="206" mass="23304">MQRLQRLGRRCEVGRGRLDLIAPDGDDWQLRSPNLPYIAALRGINTRRKLDDIGNNQEYVRRLLEILFAFLVTQDRNVFNVFEQLHQGSDGDADAPTTPLAAAQLVDSPAMHIFPQGRHQQQQQQPEARGLQLTRLFESRDTLTSISCFLVKLASVAMAEYPWDNKVLGSSQYRENTASHKIYTLICHLTEVSGGHQWATYSIQGG</sequence>
<reference evidence="1" key="2">
    <citation type="submission" date="2023-06" db="EMBL/GenBank/DDBJ databases">
        <authorList>
            <consortium name="Lawrence Berkeley National Laboratory"/>
            <person name="Haridas S."/>
            <person name="Hensen N."/>
            <person name="Bonometti L."/>
            <person name="Westerberg I."/>
            <person name="Brannstrom I.O."/>
            <person name="Guillou S."/>
            <person name="Cros-Aarteil S."/>
            <person name="Calhoun S."/>
            <person name="Kuo A."/>
            <person name="Mondo S."/>
            <person name="Pangilinan J."/>
            <person name="Riley R."/>
            <person name="Labutti K."/>
            <person name="Andreopoulos B."/>
            <person name="Lipzen A."/>
            <person name="Chen C."/>
            <person name="Yanf M."/>
            <person name="Daum C."/>
            <person name="Ng V."/>
            <person name="Clum A."/>
            <person name="Steindorff A."/>
            <person name="Ohm R."/>
            <person name="Martin F."/>
            <person name="Silar P."/>
            <person name="Natvig D."/>
            <person name="Lalanne C."/>
            <person name="Gautier V."/>
            <person name="Ament-Velasquez S.L."/>
            <person name="Kruys A."/>
            <person name="Hutchinson M.I."/>
            <person name="Powell A.J."/>
            <person name="Barry K."/>
            <person name="Miller A.N."/>
            <person name="Grigoriev I.V."/>
            <person name="Debuchy R."/>
            <person name="Gladieux P."/>
            <person name="Thoren M.H."/>
            <person name="Johannesson H."/>
        </authorList>
    </citation>
    <scope>NUCLEOTIDE SEQUENCE</scope>
    <source>
        <strain evidence="1">CBS 118394</strain>
    </source>
</reference>
<name>A0AAE0HS93_9PEZI</name>
<evidence type="ECO:0000313" key="1">
    <source>
        <dbReference type="EMBL" id="KAK3311955.1"/>
    </source>
</evidence>
<keyword evidence="2" id="KW-1185">Reference proteome</keyword>
<reference evidence="1" key="1">
    <citation type="journal article" date="2023" name="Mol. Phylogenet. Evol.">
        <title>Genome-scale phylogeny and comparative genomics of the fungal order Sordariales.</title>
        <authorList>
            <person name="Hensen N."/>
            <person name="Bonometti L."/>
            <person name="Westerberg I."/>
            <person name="Brannstrom I.O."/>
            <person name="Guillou S."/>
            <person name="Cros-Aarteil S."/>
            <person name="Calhoun S."/>
            <person name="Haridas S."/>
            <person name="Kuo A."/>
            <person name="Mondo S."/>
            <person name="Pangilinan J."/>
            <person name="Riley R."/>
            <person name="LaButti K."/>
            <person name="Andreopoulos B."/>
            <person name="Lipzen A."/>
            <person name="Chen C."/>
            <person name="Yan M."/>
            <person name="Daum C."/>
            <person name="Ng V."/>
            <person name="Clum A."/>
            <person name="Steindorff A."/>
            <person name="Ohm R.A."/>
            <person name="Martin F."/>
            <person name="Silar P."/>
            <person name="Natvig D.O."/>
            <person name="Lalanne C."/>
            <person name="Gautier V."/>
            <person name="Ament-Velasquez S.L."/>
            <person name="Kruys A."/>
            <person name="Hutchinson M.I."/>
            <person name="Powell A.J."/>
            <person name="Barry K."/>
            <person name="Miller A.N."/>
            <person name="Grigoriev I.V."/>
            <person name="Debuchy R."/>
            <person name="Gladieux P."/>
            <person name="Hiltunen Thoren M."/>
            <person name="Johannesson H."/>
        </authorList>
    </citation>
    <scope>NUCLEOTIDE SEQUENCE</scope>
    <source>
        <strain evidence="1">CBS 118394</strain>
    </source>
</reference>
<dbReference type="Proteomes" id="UP001283341">
    <property type="component" value="Unassembled WGS sequence"/>
</dbReference>
<gene>
    <name evidence="1" type="ORF">B0H66DRAFT_614217</name>
</gene>
<proteinExistence type="predicted"/>
<organism evidence="1 2">
    <name type="scientific">Apodospora peruviana</name>
    <dbReference type="NCBI Taxonomy" id="516989"/>
    <lineage>
        <taxon>Eukaryota</taxon>
        <taxon>Fungi</taxon>
        <taxon>Dikarya</taxon>
        <taxon>Ascomycota</taxon>
        <taxon>Pezizomycotina</taxon>
        <taxon>Sordariomycetes</taxon>
        <taxon>Sordariomycetidae</taxon>
        <taxon>Sordariales</taxon>
        <taxon>Lasiosphaeriaceae</taxon>
        <taxon>Apodospora</taxon>
    </lineage>
</organism>
<dbReference type="AlphaFoldDB" id="A0AAE0HS93"/>
<comment type="caution">
    <text evidence="1">The sequence shown here is derived from an EMBL/GenBank/DDBJ whole genome shotgun (WGS) entry which is preliminary data.</text>
</comment>
<accession>A0AAE0HS93</accession>
<protein>
    <submittedName>
        <fullName evidence="1">Uncharacterized protein</fullName>
    </submittedName>
</protein>
<evidence type="ECO:0000313" key="2">
    <source>
        <dbReference type="Proteomes" id="UP001283341"/>
    </source>
</evidence>
<dbReference type="EMBL" id="JAUEDM010000010">
    <property type="protein sequence ID" value="KAK3311955.1"/>
    <property type="molecule type" value="Genomic_DNA"/>
</dbReference>